<dbReference type="InterPro" id="IPR000086">
    <property type="entry name" value="NUDIX_hydrolase_dom"/>
</dbReference>
<dbReference type="Pfam" id="PF00293">
    <property type="entry name" value="NUDIX"/>
    <property type="match status" value="1"/>
</dbReference>
<reference evidence="8 9" key="1">
    <citation type="submission" date="2019-02" db="EMBL/GenBank/DDBJ databases">
        <title>Investigation of anaerobic lignin degradation for improved lignocellulosic biofuels.</title>
        <authorList>
            <person name="Deangelis K."/>
        </authorList>
    </citation>
    <scope>NUCLEOTIDE SEQUENCE [LARGE SCALE GENOMIC DNA]</scope>
    <source>
        <strain evidence="8 9">159R</strain>
    </source>
</reference>
<dbReference type="AlphaFoldDB" id="A0A4R1NSA4"/>
<dbReference type="CDD" id="cd03430">
    <property type="entry name" value="NUDIX_GDPMH_NudD"/>
    <property type="match status" value="1"/>
</dbReference>
<dbReference type="PANTHER" id="PTHR43046:SF12">
    <property type="entry name" value="GDP-MANNOSE MANNOSYL HYDROLASE"/>
    <property type="match status" value="1"/>
</dbReference>
<dbReference type="InterPro" id="IPR015797">
    <property type="entry name" value="NUDIX_hydrolase-like_dom_sf"/>
</dbReference>
<keyword evidence="1 6" id="KW-0479">Metal-binding</keyword>
<dbReference type="PROSITE" id="PS51462">
    <property type="entry name" value="NUDIX"/>
    <property type="match status" value="1"/>
</dbReference>
<proteinExistence type="predicted"/>
<name>A0A4R1NSA4_9GAMM</name>
<evidence type="ECO:0000256" key="6">
    <source>
        <dbReference type="PIRSR" id="PIRSR037599-3"/>
    </source>
</evidence>
<feature type="binding site" evidence="6">
    <location>
        <position position="69"/>
    </location>
    <ligand>
        <name>Mg(2+)</name>
        <dbReference type="ChEBI" id="CHEBI:18420"/>
    </ligand>
</feature>
<evidence type="ECO:0000256" key="3">
    <source>
        <dbReference type="ARBA" id="ARBA00022842"/>
    </source>
</evidence>
<dbReference type="Proteomes" id="UP000294555">
    <property type="component" value="Unassembled WGS sequence"/>
</dbReference>
<dbReference type="RefSeq" id="WP_132927471.1">
    <property type="nucleotide sequence ID" value="NZ_SJOI01000001.1"/>
</dbReference>
<dbReference type="NCBIfam" id="NF011963">
    <property type="entry name" value="PRK15434.1"/>
    <property type="match status" value="1"/>
</dbReference>
<evidence type="ECO:0000256" key="5">
    <source>
        <dbReference type="PIRSR" id="PIRSR037599-2"/>
    </source>
</evidence>
<keyword evidence="3 6" id="KW-0460">Magnesium</keyword>
<feature type="binding site" evidence="5">
    <location>
        <position position="36"/>
    </location>
    <ligand>
        <name>substrate</name>
    </ligand>
</feature>
<dbReference type="Gene3D" id="3.90.79.10">
    <property type="entry name" value="Nucleoside Triphosphate Pyrophosphohydrolase"/>
    <property type="match status" value="1"/>
</dbReference>
<dbReference type="SUPFAM" id="SSF55811">
    <property type="entry name" value="Nudix"/>
    <property type="match status" value="1"/>
</dbReference>
<dbReference type="OrthoDB" id="542521at2"/>
<gene>
    <name evidence="8" type="ORF">EZJ58_5659</name>
</gene>
<protein>
    <submittedName>
        <fullName evidence="8">Colanic acid biosynthesis protein WcaH</fullName>
    </submittedName>
</protein>
<keyword evidence="9" id="KW-1185">Reference proteome</keyword>
<accession>A0A4R1NSA4</accession>
<comment type="cofactor">
    <cofactor evidence="6">
        <name>Mg(2+)</name>
        <dbReference type="ChEBI" id="CHEBI:18420"/>
    </cofactor>
    <text evidence="6">Binds 1 Mg(2+) ion per subunit.</text>
</comment>
<feature type="domain" description="Nudix hydrolase" evidence="7">
    <location>
        <begin position="13"/>
        <end position="151"/>
    </location>
</feature>
<dbReference type="PROSITE" id="PS00893">
    <property type="entry name" value="NUDIX_BOX"/>
    <property type="match status" value="1"/>
</dbReference>
<sequence length="151" mass="18129">MFLRDSVFKKIIKYTPLISIDLIIKNEKDAVLLGQRKNRPAQGFWFVPGGRITKNESLEEAFNRLTYEEINVRKNLEDASFLGIYEHFYEDNFFNKKFSTHYIVLAYFLQIDIMNLNLKKVQHHSFVWKQEEELLNDEKVHKNTKAYFMKN</sequence>
<comment type="caution">
    <text evidence="8">The sequence shown here is derived from an EMBL/GenBank/DDBJ whole genome shotgun (WGS) entry which is preliminary data.</text>
</comment>
<dbReference type="GO" id="GO:0008727">
    <property type="term" value="F:GDP-mannose mannosyl hydrolase activity"/>
    <property type="evidence" value="ECO:0007669"/>
    <property type="project" value="InterPro"/>
</dbReference>
<evidence type="ECO:0000256" key="1">
    <source>
        <dbReference type="ARBA" id="ARBA00022723"/>
    </source>
</evidence>
<dbReference type="PIRSF" id="PIRSF037599">
    <property type="entry name" value="GDPMH"/>
    <property type="match status" value="1"/>
</dbReference>
<keyword evidence="2" id="KW-0378">Hydrolase</keyword>
<evidence type="ECO:0000259" key="7">
    <source>
        <dbReference type="PROSITE" id="PS51462"/>
    </source>
</evidence>
<evidence type="ECO:0000256" key="4">
    <source>
        <dbReference type="PIRSR" id="PIRSR037599-1"/>
    </source>
</evidence>
<dbReference type="InterPro" id="IPR033715">
    <property type="entry name" value="GDPMH"/>
</dbReference>
<feature type="binding site" evidence="5">
    <location>
        <position position="8"/>
    </location>
    <ligand>
        <name>substrate</name>
    </ligand>
</feature>
<evidence type="ECO:0000313" key="9">
    <source>
        <dbReference type="Proteomes" id="UP000294555"/>
    </source>
</evidence>
<evidence type="ECO:0000313" key="8">
    <source>
        <dbReference type="EMBL" id="TCL07340.1"/>
    </source>
</evidence>
<dbReference type="PANTHER" id="PTHR43046">
    <property type="entry name" value="GDP-MANNOSE MANNOSYL HYDROLASE"/>
    <property type="match status" value="1"/>
</dbReference>
<feature type="binding site" evidence="6">
    <location>
        <position position="122"/>
    </location>
    <ligand>
        <name>Mg(2+)</name>
        <dbReference type="ChEBI" id="CHEBI:18420"/>
    </ligand>
</feature>
<dbReference type="InterPro" id="IPR020084">
    <property type="entry name" value="NUDIX_hydrolase_CS"/>
</dbReference>
<feature type="binding site" evidence="6">
    <location>
        <position position="49"/>
    </location>
    <ligand>
        <name>Mg(2+)</name>
        <dbReference type="ChEBI" id="CHEBI:18420"/>
    </ligand>
</feature>
<feature type="site" description="Critical for catalysis" evidence="4">
    <location>
        <position position="123"/>
    </location>
</feature>
<dbReference type="GO" id="GO:0046872">
    <property type="term" value="F:metal ion binding"/>
    <property type="evidence" value="ECO:0007669"/>
    <property type="project" value="UniProtKB-KW"/>
</dbReference>
<feature type="binding site" evidence="5">
    <location>
        <begin position="2"/>
        <end position="3"/>
    </location>
    <ligand>
        <name>substrate</name>
    </ligand>
</feature>
<dbReference type="EMBL" id="SJOI01000001">
    <property type="protein sequence ID" value="TCL07340.1"/>
    <property type="molecule type" value="Genomic_DNA"/>
</dbReference>
<organism evidence="8 9">
    <name type="scientific">Sodalis ligni</name>
    <dbReference type="NCBI Taxonomy" id="2697027"/>
    <lineage>
        <taxon>Bacteria</taxon>
        <taxon>Pseudomonadati</taxon>
        <taxon>Pseudomonadota</taxon>
        <taxon>Gammaproteobacteria</taxon>
        <taxon>Enterobacterales</taxon>
        <taxon>Bruguierivoracaceae</taxon>
        <taxon>Sodalis</taxon>
    </lineage>
</organism>
<evidence type="ECO:0000256" key="2">
    <source>
        <dbReference type="ARBA" id="ARBA00022801"/>
    </source>
</evidence>